<dbReference type="PANTHER" id="PTHR36528">
    <property type="entry name" value="CRISPR SYSTEM SINGLE-STRAND-SPECIFIC DEOXYRIBONUCLEASE CAS10/CSM1 (SUBTYPE III-A)"/>
    <property type="match status" value="1"/>
</dbReference>
<dbReference type="InterPro" id="IPR006674">
    <property type="entry name" value="HD_domain"/>
</dbReference>
<reference evidence="4 5" key="1">
    <citation type="submission" date="2016-02" db="EMBL/GenBank/DDBJ databases">
        <title>Draft genome sequence of Thermodesulfatator sp. S606.</title>
        <authorList>
            <person name="Lai Q."/>
            <person name="Cao J."/>
            <person name="Dupont S."/>
            <person name="Shao Z."/>
            <person name="Jebbar M."/>
            <person name="Alain K."/>
        </authorList>
    </citation>
    <scope>NUCLEOTIDE SEQUENCE [LARGE SCALE GENOMIC DNA]</scope>
    <source>
        <strain evidence="4 5">S606</strain>
    </source>
</reference>
<dbReference type="EMBL" id="LSFI01000099">
    <property type="protein sequence ID" value="OAG26674.1"/>
    <property type="molecule type" value="Genomic_DNA"/>
</dbReference>
<dbReference type="Pfam" id="PF18211">
    <property type="entry name" value="Csm1_B"/>
    <property type="match status" value="1"/>
</dbReference>
<protein>
    <recommendedName>
        <fullName evidence="6">Type III-A CRISPR-associated protein Cas10/Csm1</fullName>
    </recommendedName>
</protein>
<dbReference type="Pfam" id="PF01966">
    <property type="entry name" value="HD"/>
    <property type="match status" value="1"/>
</dbReference>
<dbReference type="RefSeq" id="WP_068544049.1">
    <property type="nucleotide sequence ID" value="NZ_LSFI01000099.1"/>
</dbReference>
<feature type="domain" description="Csm1 subunit" evidence="3">
    <location>
        <begin position="265"/>
        <end position="355"/>
    </location>
</feature>
<proteinExistence type="predicted"/>
<evidence type="ECO:0008006" key="6">
    <source>
        <dbReference type="Google" id="ProtNLM"/>
    </source>
</evidence>
<accession>A0A177E3Y6</accession>
<dbReference type="AlphaFoldDB" id="A0A177E3Y6"/>
<evidence type="ECO:0000259" key="3">
    <source>
        <dbReference type="Pfam" id="PF18211"/>
    </source>
</evidence>
<comment type="caution">
    <text evidence="4">The sequence shown here is derived from an EMBL/GenBank/DDBJ whole genome shotgun (WGS) entry which is preliminary data.</text>
</comment>
<organism evidence="4 5">
    <name type="scientific">Thermodesulfatator autotrophicus</name>
    <dbReference type="NCBI Taxonomy" id="1795632"/>
    <lineage>
        <taxon>Bacteria</taxon>
        <taxon>Pseudomonadati</taxon>
        <taxon>Thermodesulfobacteriota</taxon>
        <taxon>Thermodesulfobacteria</taxon>
        <taxon>Thermodesulfobacteriales</taxon>
        <taxon>Thermodesulfatatoraceae</taxon>
        <taxon>Thermodesulfatator</taxon>
    </lineage>
</organism>
<feature type="domain" description="HD" evidence="2">
    <location>
        <begin position="6"/>
        <end position="79"/>
    </location>
</feature>
<dbReference type="STRING" id="1795632.TH606_11090"/>
<dbReference type="InterPro" id="IPR041062">
    <property type="entry name" value="Csm1_B"/>
</dbReference>
<evidence type="ECO:0000256" key="1">
    <source>
        <dbReference type="ARBA" id="ARBA00022679"/>
    </source>
</evidence>
<evidence type="ECO:0000313" key="4">
    <source>
        <dbReference type="EMBL" id="OAG26674.1"/>
    </source>
</evidence>
<dbReference type="OrthoDB" id="9768769at2"/>
<dbReference type="NCBIfam" id="TIGR02578">
    <property type="entry name" value="cas_TM1811_Csm1"/>
    <property type="match status" value="1"/>
</dbReference>
<dbReference type="Gene3D" id="1.10.3210.10">
    <property type="entry name" value="Hypothetical protein af1432"/>
    <property type="match status" value="1"/>
</dbReference>
<name>A0A177E3Y6_9BACT</name>
<evidence type="ECO:0000313" key="5">
    <source>
        <dbReference type="Proteomes" id="UP000076964"/>
    </source>
</evidence>
<evidence type="ECO:0000259" key="2">
    <source>
        <dbReference type="Pfam" id="PF01966"/>
    </source>
</evidence>
<dbReference type="PANTHER" id="PTHR36528:SF1">
    <property type="entry name" value="CRISPR SYSTEM SINGLE-STRAND-SPECIFIC DEOXYRIBONUCLEASE CAS10_CSM1 (SUBTYPE III-A)"/>
    <property type="match status" value="1"/>
</dbReference>
<dbReference type="SUPFAM" id="SSF109604">
    <property type="entry name" value="HD-domain/PDEase-like"/>
    <property type="match status" value="1"/>
</dbReference>
<dbReference type="InterPro" id="IPR013408">
    <property type="entry name" value="Cas10/Csm1"/>
</dbReference>
<keyword evidence="1" id="KW-0808">Transferase</keyword>
<dbReference type="GO" id="GO:0016740">
    <property type="term" value="F:transferase activity"/>
    <property type="evidence" value="ECO:0007669"/>
    <property type="project" value="UniProtKB-KW"/>
</dbReference>
<gene>
    <name evidence="4" type="ORF">TH606_11090</name>
</gene>
<dbReference type="InterPro" id="IPR052117">
    <property type="entry name" value="Cas10/Csm1_subtype-III-A"/>
</dbReference>
<dbReference type="Proteomes" id="UP000076964">
    <property type="component" value="Unassembled WGS sequence"/>
</dbReference>
<sequence>MLFEQVKEVTIAALLHDIGKVVQRAREKPRDMTHSEWGAKWLAGRFPEGSKIILAAAYHHAGTELWDKSNFTLLIYQADNWASSERDKKKDAVFVWDAETPLATPFSRLSLKEKRAASYPAFWPAQELNPLPPIATNVPEKVTREDYKRLLSAFEENFSKFSKNNLSPDTLLMLLEKYFSFVPSETLVPKEGFEKWPDISLFDHLKLTAAIASSYYLWLTEKYGAEFTENKRLFKKEILEPPYSERPFLLVGGDISGVQKFIYTISSKGALKSLKGRSFFLELLTEHTAKRILDAVGLYRCNLIFAGGGHFYLLLPNTEETLSQIKTIRSELNSWLVEQFSGTLEVHICYESFHPNVFTERAGQLFQKLSQKFEDSKKKPFADNLDKLLSKPLPIHESCLAEEGAPGSCIVCFRDDVEINYYENIGELCEGCKEQYDLGANIQKYAKDKGQLFKHFLLSKDRPPCIKIENTWYELNAHPDGRANYLWSVNNFW</sequence>
<keyword evidence="5" id="KW-1185">Reference proteome</keyword>